<feature type="compositionally biased region" description="Basic and acidic residues" evidence="1">
    <location>
        <begin position="316"/>
        <end position="325"/>
    </location>
</feature>
<feature type="compositionally biased region" description="Pro residues" evidence="1">
    <location>
        <begin position="923"/>
        <end position="938"/>
    </location>
</feature>
<organism evidence="3 4">
    <name type="scientific">Aspergillus ochraceoroseus IBT 24754</name>
    <dbReference type="NCBI Taxonomy" id="1392256"/>
    <lineage>
        <taxon>Eukaryota</taxon>
        <taxon>Fungi</taxon>
        <taxon>Dikarya</taxon>
        <taxon>Ascomycota</taxon>
        <taxon>Pezizomycotina</taxon>
        <taxon>Eurotiomycetes</taxon>
        <taxon>Eurotiomycetidae</taxon>
        <taxon>Eurotiales</taxon>
        <taxon>Aspergillaceae</taxon>
        <taxon>Aspergillus</taxon>
        <taxon>Aspergillus subgen. Nidulantes</taxon>
    </lineage>
</organism>
<keyword evidence="2" id="KW-0472">Membrane</keyword>
<keyword evidence="2" id="KW-0812">Transmembrane</keyword>
<dbReference type="RefSeq" id="XP_040751424.1">
    <property type="nucleotide sequence ID" value="XM_040892731.1"/>
</dbReference>
<feature type="region of interest" description="Disordered" evidence="1">
    <location>
        <begin position="133"/>
        <end position="172"/>
    </location>
</feature>
<feature type="compositionally biased region" description="Basic and acidic residues" evidence="1">
    <location>
        <begin position="38"/>
        <end position="48"/>
    </location>
</feature>
<feature type="compositionally biased region" description="Polar residues" evidence="1">
    <location>
        <begin position="73"/>
        <end position="86"/>
    </location>
</feature>
<feature type="compositionally biased region" description="Polar residues" evidence="1">
    <location>
        <begin position="798"/>
        <end position="810"/>
    </location>
</feature>
<proteinExistence type="predicted"/>
<evidence type="ECO:0000313" key="4">
    <source>
        <dbReference type="Proteomes" id="UP000244073"/>
    </source>
</evidence>
<protein>
    <submittedName>
        <fullName evidence="3">Uncharacterized protein</fullName>
    </submittedName>
</protein>
<keyword evidence="2" id="KW-1133">Transmembrane helix</keyword>
<dbReference type="OrthoDB" id="10259622at2759"/>
<gene>
    <name evidence="3" type="ORF">P175DRAFT_0263818</name>
</gene>
<sequence length="1463" mass="160496">MVRNANKPQMQLKIPDIPKFPLSSPITEEIVTPTSSSSEDREMEKNRPFEYLSKMSNRNQIGYKPGAGRISIPYTSEKSENSSNPYSRRKNTERPVGLNLVTDLSQSASNPRTEVMAAPFVDLNDLKVLSRAREEERSVQQGIKGILKKGNRDGFHRLPDDSSEPGEQRRTSWINAISKSPKRKLKDDLSPSDRPIIIGITMPFDDSPQSQDAKSKELDSAGTQQTPLTPSIIVTPAKEDTFWPGLLALENARPRAASSVYSQPTPYLGADQPDIPPVPALPAFCSTTSNEGKSPDIQGLSVDSVRKRRSYSTGAVDKKEEDRQSIGRSRSYSNENINQSSDRLSVNTQMNRHASHGWWNYLLSPLLGRTSTILSRNTRAETPRPPVPTIATQSTSLTDDWWEGKEVSYFSPDTPDATEARRSMIPSWQPTDGNPFADFDWSIEDNPKSSRDPGTLSFMSTDQRVQGTAAEYYQACAHELFSGRPYFECVNHVCSITPKDKVPALITTSSADDAAQGERNLLIDVDDMPRTGSPGNPGNPCTSRSSVTSINSGSPDEPNLTTRALSESSSSPRHIEAPIMKTPESPKANSHIPDSHGSARAPAPPSEDRSENQPTYPSFRQPREVPEPPSEPPSGDRSENKSSYPSFRQLREAPAPFSEDRSENPSTYLSFRQPREVPALPEDRSEDQSTYPSFRQPREVPEPPSEPPSGDRSENQSTYPSFRRPREAPAPPSEPPSEDRSENQSTYPSFRQPREVPEPPSELPSGDQSENQSTYPSFRRPREAPAPPSEPPSENRSKNQSTYPLSSYPSFRQPREIPEPPSEPPSGDRSENKSSYPSFRQLREAPAPFSEDRSENPSTYLSFRRPRETPAPIANVYVPLPSAYPTANIYTEPGPSPPPANTDVQRPQPAVAPAPIAISSPEQAPPPSYGVQPHPPYSASPRSLQEATERVGSIPMSQMPAGPAPAYTPHGNCSAALPPRVMAVPITRDIRTHSVTETDRIENRRRVEREDTEGGKSRGVRRGRGCFIKKGCFGKLGKKGKLKRRWYFAIFILLLLSLLGSILPAVLLTRSGDNTPVQSQWLNLTGYPPMPTGISTIAGTEAQVQQSGCINPSSLWSCALPKEEQAANAPYAGNQPNFRVEIRFKNGTYDHSTAVVSRSLEVLASRSTDELFNPSPSPPSVAEQTFLGNATDGNSVPYAGEETPFYITIISPVSSGRLSRRSSSNPFPDIASLIPSPSTNLDGTAAAATLYPLPSSQPVRLYNRGEDNEHYGFYNYFDKSIFLSSTTPLTGHQDTTANDTDGGSTEADARVRCTWAQTRFLVQIWTKPDKVGKQLLPAPSTTSSARATSTSTTQATSSSSATDFTRPGSFPYPVTITLDRHGGTASKKMVYCYGMESDQHINSTEKKFQIENRGFDGTLINPAPGIFNLSSWESLSSESSDSGGYDGGRGGCACEWVNWISAV</sequence>
<feature type="region of interest" description="Disordered" evidence="1">
    <location>
        <begin position="1"/>
        <end position="97"/>
    </location>
</feature>
<feature type="region of interest" description="Disordered" evidence="1">
    <location>
        <begin position="884"/>
        <end position="949"/>
    </location>
</feature>
<feature type="region of interest" description="Disordered" evidence="1">
    <location>
        <begin position="1333"/>
        <end position="1364"/>
    </location>
</feature>
<evidence type="ECO:0000256" key="1">
    <source>
        <dbReference type="SAM" id="MobiDB-lite"/>
    </source>
</evidence>
<feature type="region of interest" description="Disordered" evidence="1">
    <location>
        <begin position="525"/>
        <end position="871"/>
    </location>
</feature>
<dbReference type="GeneID" id="63809613"/>
<feature type="compositionally biased region" description="Low complexity" evidence="1">
    <location>
        <begin position="1340"/>
        <end position="1362"/>
    </location>
</feature>
<accession>A0A2T5LUR1</accession>
<feature type="region of interest" description="Disordered" evidence="1">
    <location>
        <begin position="279"/>
        <end position="342"/>
    </location>
</feature>
<name>A0A2T5LUR1_9EURO</name>
<dbReference type="EMBL" id="MSFN02000005">
    <property type="protein sequence ID" value="PTU20032.1"/>
    <property type="molecule type" value="Genomic_DNA"/>
</dbReference>
<feature type="compositionally biased region" description="Basic and acidic residues" evidence="1">
    <location>
        <begin position="150"/>
        <end position="170"/>
    </location>
</feature>
<reference evidence="3 4" key="1">
    <citation type="journal article" date="2018" name="Proc. Natl. Acad. Sci. U.S.A.">
        <title>Linking secondary metabolites to gene clusters through genome sequencing of six diverse Aspergillus species.</title>
        <authorList>
            <person name="Kaerboelling I."/>
            <person name="Vesth T.C."/>
            <person name="Frisvad J.C."/>
            <person name="Nybo J.L."/>
            <person name="Theobald S."/>
            <person name="Kuo A."/>
            <person name="Bowyer P."/>
            <person name="Matsuda Y."/>
            <person name="Mondo S."/>
            <person name="Lyhne E.K."/>
            <person name="Kogle M.E."/>
            <person name="Clum A."/>
            <person name="Lipzen A."/>
            <person name="Salamov A."/>
            <person name="Ngan C.Y."/>
            <person name="Daum C."/>
            <person name="Chiniquy J."/>
            <person name="Barry K."/>
            <person name="LaButti K."/>
            <person name="Haridas S."/>
            <person name="Simmons B.A."/>
            <person name="Magnuson J.K."/>
            <person name="Mortensen U.H."/>
            <person name="Larsen T.O."/>
            <person name="Grigoriev I.V."/>
            <person name="Baker S.E."/>
            <person name="Andersen M.R."/>
        </authorList>
    </citation>
    <scope>NUCLEOTIDE SEQUENCE [LARGE SCALE GENOMIC DNA]</scope>
    <source>
        <strain evidence="3 4">IBT 24754</strain>
    </source>
</reference>
<feature type="compositionally biased region" description="Low complexity" evidence="1">
    <location>
        <begin position="907"/>
        <end position="922"/>
    </location>
</feature>
<feature type="transmembrane region" description="Helical" evidence="2">
    <location>
        <begin position="1046"/>
        <end position="1068"/>
    </location>
</feature>
<feature type="compositionally biased region" description="Polar residues" evidence="1">
    <location>
        <begin position="533"/>
        <end position="572"/>
    </location>
</feature>
<dbReference type="VEuPathDB" id="FungiDB:P175DRAFT_0263818"/>
<feature type="region of interest" description="Disordered" evidence="1">
    <location>
        <begin position="201"/>
        <end position="230"/>
    </location>
</feature>
<comment type="caution">
    <text evidence="3">The sequence shown here is derived from an EMBL/GenBank/DDBJ whole genome shotgun (WGS) entry which is preliminary data.</text>
</comment>
<feature type="compositionally biased region" description="Polar residues" evidence="1">
    <location>
        <begin position="766"/>
        <end position="775"/>
    </location>
</feature>
<evidence type="ECO:0000313" key="3">
    <source>
        <dbReference type="EMBL" id="PTU20032.1"/>
    </source>
</evidence>
<feature type="compositionally biased region" description="Polar residues" evidence="1">
    <location>
        <begin position="326"/>
        <end position="342"/>
    </location>
</feature>
<evidence type="ECO:0000256" key="2">
    <source>
        <dbReference type="SAM" id="Phobius"/>
    </source>
</evidence>
<dbReference type="Proteomes" id="UP000244073">
    <property type="component" value="Unassembled WGS sequence"/>
</dbReference>